<dbReference type="Proteomes" id="UP001610563">
    <property type="component" value="Unassembled WGS sequence"/>
</dbReference>
<protein>
    <recommendedName>
        <fullName evidence="4">Secreted protein</fullName>
    </recommendedName>
</protein>
<keyword evidence="3" id="KW-1185">Reference proteome</keyword>
<accession>A0ABR4GQK1</accession>
<keyword evidence="1" id="KW-0732">Signal</keyword>
<proteinExistence type="predicted"/>
<name>A0ABR4GQK1_9EURO</name>
<feature type="chain" id="PRO_5045557892" description="Secreted protein" evidence="1">
    <location>
        <begin position="26"/>
        <end position="151"/>
    </location>
</feature>
<evidence type="ECO:0000313" key="3">
    <source>
        <dbReference type="Proteomes" id="UP001610563"/>
    </source>
</evidence>
<sequence length="151" mass="17248">MAAKTESLRSLFVIPLSWLPPLAWSSEALELRSDLPQRLVNNDRSGPRKKNMQSLSPGALGARLSFPMSLLLFESCKITLFHPSWKRTPFPDISRALKFRLIFHPGPLVRRESVWHGNVRRHLSHIFVLSGPVERRASCLWPCLARHFGLC</sequence>
<organism evidence="2 3">
    <name type="scientific">Aspergillus keveii</name>
    <dbReference type="NCBI Taxonomy" id="714993"/>
    <lineage>
        <taxon>Eukaryota</taxon>
        <taxon>Fungi</taxon>
        <taxon>Dikarya</taxon>
        <taxon>Ascomycota</taxon>
        <taxon>Pezizomycotina</taxon>
        <taxon>Eurotiomycetes</taxon>
        <taxon>Eurotiomycetidae</taxon>
        <taxon>Eurotiales</taxon>
        <taxon>Aspergillaceae</taxon>
        <taxon>Aspergillus</taxon>
        <taxon>Aspergillus subgen. Nidulantes</taxon>
    </lineage>
</organism>
<evidence type="ECO:0000313" key="2">
    <source>
        <dbReference type="EMBL" id="KAL2801353.1"/>
    </source>
</evidence>
<feature type="signal peptide" evidence="1">
    <location>
        <begin position="1"/>
        <end position="25"/>
    </location>
</feature>
<dbReference type="EMBL" id="JBFTWV010000001">
    <property type="protein sequence ID" value="KAL2801353.1"/>
    <property type="molecule type" value="Genomic_DNA"/>
</dbReference>
<comment type="caution">
    <text evidence="2">The sequence shown here is derived from an EMBL/GenBank/DDBJ whole genome shotgun (WGS) entry which is preliminary data.</text>
</comment>
<evidence type="ECO:0000256" key="1">
    <source>
        <dbReference type="SAM" id="SignalP"/>
    </source>
</evidence>
<reference evidence="2 3" key="1">
    <citation type="submission" date="2024-07" db="EMBL/GenBank/DDBJ databases">
        <title>Section-level genome sequencing and comparative genomics of Aspergillus sections Usti and Cavernicolus.</title>
        <authorList>
            <consortium name="Lawrence Berkeley National Laboratory"/>
            <person name="Nybo J.L."/>
            <person name="Vesth T.C."/>
            <person name="Theobald S."/>
            <person name="Frisvad J.C."/>
            <person name="Larsen T.O."/>
            <person name="Kjaerboelling I."/>
            <person name="Rothschild-Mancinelli K."/>
            <person name="Lyhne E.K."/>
            <person name="Kogle M.E."/>
            <person name="Barry K."/>
            <person name="Clum A."/>
            <person name="Na H."/>
            <person name="Ledsgaard L."/>
            <person name="Lin J."/>
            <person name="Lipzen A."/>
            <person name="Kuo A."/>
            <person name="Riley R."/>
            <person name="Mondo S."/>
            <person name="Labutti K."/>
            <person name="Haridas S."/>
            <person name="Pangalinan J."/>
            <person name="Salamov A.A."/>
            <person name="Simmons B.A."/>
            <person name="Magnuson J.K."/>
            <person name="Chen J."/>
            <person name="Drula E."/>
            <person name="Henrissat B."/>
            <person name="Wiebenga A."/>
            <person name="Lubbers R.J."/>
            <person name="Gomes A.C."/>
            <person name="Makela M.R."/>
            <person name="Stajich J."/>
            <person name="Grigoriev I.V."/>
            <person name="Mortensen U.H."/>
            <person name="De Vries R.P."/>
            <person name="Baker S.E."/>
            <person name="Andersen M.R."/>
        </authorList>
    </citation>
    <scope>NUCLEOTIDE SEQUENCE [LARGE SCALE GENOMIC DNA]</scope>
    <source>
        <strain evidence="2 3">CBS 209.92</strain>
    </source>
</reference>
<gene>
    <name evidence="2" type="ORF">BJX66DRAFT_9394</name>
</gene>
<evidence type="ECO:0008006" key="4">
    <source>
        <dbReference type="Google" id="ProtNLM"/>
    </source>
</evidence>